<protein>
    <submittedName>
        <fullName evidence="1">Uncharacterized protein</fullName>
    </submittedName>
</protein>
<dbReference type="Proteomes" id="UP000254621">
    <property type="component" value="Unassembled WGS sequence"/>
</dbReference>
<dbReference type="AlphaFoldDB" id="A0A380P1N0"/>
<organism evidence="1 2">
    <name type="scientific">Weissella viridescens</name>
    <name type="common">Lactobacillus viridescens</name>
    <dbReference type="NCBI Taxonomy" id="1629"/>
    <lineage>
        <taxon>Bacteria</taxon>
        <taxon>Bacillati</taxon>
        <taxon>Bacillota</taxon>
        <taxon>Bacilli</taxon>
        <taxon>Lactobacillales</taxon>
        <taxon>Lactobacillaceae</taxon>
        <taxon>Weissella</taxon>
    </lineage>
</organism>
<evidence type="ECO:0000313" key="1">
    <source>
        <dbReference type="EMBL" id="SUP59126.1"/>
    </source>
</evidence>
<accession>A0A380P1N0</accession>
<name>A0A380P1N0_WEIVI</name>
<dbReference type="EMBL" id="UHIV01000004">
    <property type="protein sequence ID" value="SUP59126.1"/>
    <property type="molecule type" value="Genomic_DNA"/>
</dbReference>
<reference evidence="1 2" key="1">
    <citation type="submission" date="2018-06" db="EMBL/GenBank/DDBJ databases">
        <authorList>
            <consortium name="Pathogen Informatics"/>
            <person name="Doyle S."/>
        </authorList>
    </citation>
    <scope>NUCLEOTIDE SEQUENCE [LARGE SCALE GENOMIC DNA]</scope>
    <source>
        <strain evidence="1 2">NCTC13645</strain>
    </source>
</reference>
<sequence>MLQSSEPMLERKTFAANLDMSNYRLNKLIDEINLDLQTVAPNVFINVTDRYIDNNEQLKFGVENLLLRNYFKSSNAEKFLLSLLKNDQIILIKPFAGMVGRVLFSSKKKEIRREYDVLYWLTSF</sequence>
<proteinExistence type="predicted"/>
<evidence type="ECO:0000313" key="2">
    <source>
        <dbReference type="Proteomes" id="UP000254621"/>
    </source>
</evidence>
<gene>
    <name evidence="1" type="ORF">NCTC13645_01378</name>
</gene>